<dbReference type="GO" id="GO:0020037">
    <property type="term" value="F:heme binding"/>
    <property type="evidence" value="ECO:0007669"/>
    <property type="project" value="InterPro"/>
</dbReference>
<dbReference type="GO" id="GO:0005737">
    <property type="term" value="C:cytoplasm"/>
    <property type="evidence" value="ECO:0007669"/>
    <property type="project" value="TreeGrafter"/>
</dbReference>
<accession>A0A6J5FXK8</accession>
<dbReference type="AlphaFoldDB" id="A0A6J5FXK8"/>
<dbReference type="Gene3D" id="2.40.180.10">
    <property type="entry name" value="Catalase core domain"/>
    <property type="match status" value="1"/>
</dbReference>
<keyword evidence="5" id="KW-1185">Reference proteome</keyword>
<dbReference type="EC" id="1.11.1.6" evidence="2"/>
<name>A0A6J5FXK8_9BURK</name>
<protein>
    <recommendedName>
        <fullName evidence="2">catalase</fullName>
        <ecNumber evidence="2">1.11.1.6</ecNumber>
    </recommendedName>
</protein>
<feature type="domain" description="Catalase core" evidence="3">
    <location>
        <begin position="18"/>
        <end position="80"/>
    </location>
</feature>
<dbReference type="InterPro" id="IPR018028">
    <property type="entry name" value="Catalase"/>
</dbReference>
<keyword evidence="4" id="KW-0575">Peroxidase</keyword>
<dbReference type="GO" id="GO:0004096">
    <property type="term" value="F:catalase activity"/>
    <property type="evidence" value="ECO:0007669"/>
    <property type="project" value="UniProtKB-EC"/>
</dbReference>
<evidence type="ECO:0000256" key="2">
    <source>
        <dbReference type="ARBA" id="ARBA00012314"/>
    </source>
</evidence>
<sequence length="80" mass="9367">MLDCASHRRIWHPLQRCARIATAARHPKNNLRDANTLRDFWSRNPETLHQVTILMSDHGIPKNYRQMHGFGPYTFSLINA</sequence>
<dbReference type="EMBL" id="CADIKI010000006">
    <property type="protein sequence ID" value="CAB3789179.1"/>
    <property type="molecule type" value="Genomic_DNA"/>
</dbReference>
<dbReference type="PROSITE" id="PS51402">
    <property type="entry name" value="CATALASE_3"/>
    <property type="match status" value="1"/>
</dbReference>
<proteinExistence type="predicted"/>
<dbReference type="GO" id="GO:0042542">
    <property type="term" value="P:response to hydrogen peroxide"/>
    <property type="evidence" value="ECO:0007669"/>
    <property type="project" value="TreeGrafter"/>
</dbReference>
<evidence type="ECO:0000256" key="1">
    <source>
        <dbReference type="ARBA" id="ARBA00002974"/>
    </source>
</evidence>
<dbReference type="SUPFAM" id="SSF56634">
    <property type="entry name" value="Heme-dependent catalase-like"/>
    <property type="match status" value="1"/>
</dbReference>
<dbReference type="PANTHER" id="PTHR11465:SF61">
    <property type="entry name" value="CATALASE"/>
    <property type="match status" value="1"/>
</dbReference>
<dbReference type="PANTHER" id="PTHR11465">
    <property type="entry name" value="CATALASE"/>
    <property type="match status" value="1"/>
</dbReference>
<dbReference type="InterPro" id="IPR011614">
    <property type="entry name" value="Catalase_core"/>
</dbReference>
<dbReference type="Proteomes" id="UP000494252">
    <property type="component" value="Unassembled WGS sequence"/>
</dbReference>
<reference evidence="4 5" key="1">
    <citation type="submission" date="2020-04" db="EMBL/GenBank/DDBJ databases">
        <authorList>
            <person name="De Canck E."/>
        </authorList>
    </citation>
    <scope>NUCLEOTIDE SEQUENCE [LARGE SCALE GENOMIC DNA]</scope>
    <source>
        <strain evidence="4 5">LMG 27177</strain>
    </source>
</reference>
<evidence type="ECO:0000313" key="5">
    <source>
        <dbReference type="Proteomes" id="UP000494252"/>
    </source>
</evidence>
<comment type="function">
    <text evidence="1">Decomposes hydrogen peroxide into water and oxygen; serves to protect cells from the toxic effects of hydrogen peroxide.</text>
</comment>
<evidence type="ECO:0000313" key="4">
    <source>
        <dbReference type="EMBL" id="CAB3789179.1"/>
    </source>
</evidence>
<organism evidence="4 5">
    <name type="scientific">Paraburkholderia fynbosensis</name>
    <dbReference type="NCBI Taxonomy" id="1200993"/>
    <lineage>
        <taxon>Bacteria</taxon>
        <taxon>Pseudomonadati</taxon>
        <taxon>Pseudomonadota</taxon>
        <taxon>Betaproteobacteria</taxon>
        <taxon>Burkholderiales</taxon>
        <taxon>Burkholderiaceae</taxon>
        <taxon>Paraburkholderia</taxon>
    </lineage>
</organism>
<dbReference type="Pfam" id="PF00199">
    <property type="entry name" value="Catalase"/>
    <property type="match status" value="1"/>
</dbReference>
<evidence type="ECO:0000259" key="3">
    <source>
        <dbReference type="Pfam" id="PF00199"/>
    </source>
</evidence>
<gene>
    <name evidence="4" type="primary">katA_2</name>
    <name evidence="4" type="ORF">LMG27177_02591</name>
</gene>
<keyword evidence="4" id="KW-0560">Oxidoreductase</keyword>
<dbReference type="GO" id="GO:0042744">
    <property type="term" value="P:hydrogen peroxide catabolic process"/>
    <property type="evidence" value="ECO:0007669"/>
    <property type="project" value="TreeGrafter"/>
</dbReference>
<dbReference type="InterPro" id="IPR020835">
    <property type="entry name" value="Catalase_sf"/>
</dbReference>